<dbReference type="InterPro" id="IPR012349">
    <property type="entry name" value="Split_barrel_FMN-bd"/>
</dbReference>
<name>A0A8J3EVC2_9ACTN</name>
<dbReference type="OrthoDB" id="3687464at2"/>
<reference evidence="1" key="2">
    <citation type="submission" date="2020-09" db="EMBL/GenBank/DDBJ databases">
        <authorList>
            <person name="Sun Q."/>
            <person name="Zhou Y."/>
        </authorList>
    </citation>
    <scope>NUCLEOTIDE SEQUENCE</scope>
    <source>
        <strain evidence="1">CGMCC 1.14988</strain>
    </source>
</reference>
<organism evidence="1 2">
    <name type="scientific">Egicoccus halophilus</name>
    <dbReference type="NCBI Taxonomy" id="1670830"/>
    <lineage>
        <taxon>Bacteria</taxon>
        <taxon>Bacillati</taxon>
        <taxon>Actinomycetota</taxon>
        <taxon>Nitriliruptoria</taxon>
        <taxon>Egicoccales</taxon>
        <taxon>Egicoccaceae</taxon>
        <taxon>Egicoccus</taxon>
    </lineage>
</organism>
<proteinExistence type="predicted"/>
<dbReference type="RefSeq" id="WP_130648783.1">
    <property type="nucleotide sequence ID" value="NZ_BMHA01000013.1"/>
</dbReference>
<reference evidence="1" key="1">
    <citation type="journal article" date="2014" name="Int. J. Syst. Evol. Microbiol.">
        <title>Complete genome sequence of Corynebacterium casei LMG S-19264T (=DSM 44701T), isolated from a smear-ripened cheese.</title>
        <authorList>
            <consortium name="US DOE Joint Genome Institute (JGI-PGF)"/>
            <person name="Walter F."/>
            <person name="Albersmeier A."/>
            <person name="Kalinowski J."/>
            <person name="Ruckert C."/>
        </authorList>
    </citation>
    <scope>NUCLEOTIDE SEQUENCE</scope>
    <source>
        <strain evidence="1">CGMCC 1.14988</strain>
    </source>
</reference>
<accession>A0A8J3EVC2</accession>
<dbReference type="SUPFAM" id="SSF50475">
    <property type="entry name" value="FMN-binding split barrel"/>
    <property type="match status" value="1"/>
</dbReference>
<gene>
    <name evidence="1" type="ORF">GCM10011354_31050</name>
</gene>
<protein>
    <submittedName>
        <fullName evidence="1">Uncharacterized protein</fullName>
    </submittedName>
</protein>
<dbReference type="EMBL" id="BMHA01000013">
    <property type="protein sequence ID" value="GGI08831.1"/>
    <property type="molecule type" value="Genomic_DNA"/>
</dbReference>
<keyword evidence="2" id="KW-1185">Reference proteome</keyword>
<dbReference type="Proteomes" id="UP000650511">
    <property type="component" value="Unassembled WGS sequence"/>
</dbReference>
<evidence type="ECO:0000313" key="1">
    <source>
        <dbReference type="EMBL" id="GGI08831.1"/>
    </source>
</evidence>
<dbReference type="AlphaFoldDB" id="A0A8J3EVC2"/>
<comment type="caution">
    <text evidence="1">The sequence shown here is derived from an EMBL/GenBank/DDBJ whole genome shotgun (WGS) entry which is preliminary data.</text>
</comment>
<dbReference type="Gene3D" id="2.30.110.10">
    <property type="entry name" value="Electron Transport, Fmn-binding Protein, Chain A"/>
    <property type="match status" value="1"/>
</dbReference>
<sequence length="257" mass="28331">MARVQLMSAMAFDIDKHESTGVADPVIRVLGELPGTAQPFGIHRVYKGSQGTYEEVLVLVDPDGTVIWESAPRYVELRGAMFEDLFRRRVEERIPITSGAEHVLVFYLDGEIAGRIPVFIDAPESVTSAGVLLEAAETALKKGSICWIRIPQPDGSTLSRPAWYVQQGAKLFVVKGETEQRLPNLEHNDVVSVVVKSKEIKATIGELTCDVRVIGDEEEFERIAALGLGTRLNLPDGNAALERWKQHCTVVELTPRG</sequence>
<evidence type="ECO:0000313" key="2">
    <source>
        <dbReference type="Proteomes" id="UP000650511"/>
    </source>
</evidence>